<evidence type="ECO:0000256" key="1">
    <source>
        <dbReference type="SAM" id="MobiDB-lite"/>
    </source>
</evidence>
<feature type="region of interest" description="Disordered" evidence="1">
    <location>
        <begin position="38"/>
        <end position="130"/>
    </location>
</feature>
<dbReference type="Proteomes" id="UP000054383">
    <property type="component" value="Unassembled WGS sequence"/>
</dbReference>
<keyword evidence="3" id="KW-1185">Reference proteome</keyword>
<dbReference type="AlphaFoldDB" id="A0A0U1LZS6"/>
<protein>
    <submittedName>
        <fullName evidence="2">Uncharacterized protein</fullName>
    </submittedName>
</protein>
<feature type="compositionally biased region" description="Polar residues" evidence="1">
    <location>
        <begin position="95"/>
        <end position="105"/>
    </location>
</feature>
<reference evidence="2 3" key="1">
    <citation type="submission" date="2015-04" db="EMBL/GenBank/DDBJ databases">
        <authorList>
            <person name="Syromyatnikov M.Y."/>
            <person name="Popov V.N."/>
        </authorList>
    </citation>
    <scope>NUCLEOTIDE SEQUENCE [LARGE SCALE GENOMIC DNA]</scope>
    <source>
        <strain evidence="2">WF-38-12</strain>
    </source>
</reference>
<evidence type="ECO:0000313" key="2">
    <source>
        <dbReference type="EMBL" id="CRG88807.1"/>
    </source>
</evidence>
<gene>
    <name evidence="2" type="ORF">PISL3812_05842</name>
</gene>
<feature type="region of interest" description="Disordered" evidence="1">
    <location>
        <begin position="1"/>
        <end position="20"/>
    </location>
</feature>
<evidence type="ECO:0000313" key="3">
    <source>
        <dbReference type="Proteomes" id="UP000054383"/>
    </source>
</evidence>
<accession>A0A0U1LZS6</accession>
<dbReference type="OrthoDB" id="5552418at2759"/>
<sequence>MLIDLSEQRVDRERASKETPLKKKKFFKAQESYVAKLDLYPSPPFSPPTLRKGTALDSLRGGSLQDQHGGMDGDNNYATKQHDPFSFPSSLSPSQNVVQQQQMSPHHSPERFRRPTARATGRGAHVNVRQSHGQGIALQPEYAAYGYPVVQQPSSLAVGDSLQNLTLSSQAPMSPESVRQHYSQRQADLQAFNYPLQHPQQSPYDPQFVYELAQSDSAHMPYNISLSDSFQAHSAEPLGGMPPLLSVPQYRESSEPASEYLTRYLSTQRQSTAYQQESPPNQITTVPFSSTINSYDSVRTVGNMERQHQHHQRQLYQQPQPQQNTQFTTDVNAAYRRYQELLVAAFEYVRAGRLVRASSLVLDITKWLVGNARLFGLSLDDPQRYQGRLKLWEDLNNCWLALFQKQKVSTSPPRQAQSTTDLLTIETMKHMGEVVIELCDKLQPMGLVDYQMGLWEEIILDSKKEKIPYLK</sequence>
<feature type="compositionally biased region" description="Low complexity" evidence="1">
    <location>
        <begin position="84"/>
        <end position="94"/>
    </location>
</feature>
<name>A0A0U1LZS6_TALIS</name>
<dbReference type="OMA" id="SAYMDYG"/>
<proteinExistence type="predicted"/>
<dbReference type="EMBL" id="CVMT01000005">
    <property type="protein sequence ID" value="CRG88807.1"/>
    <property type="molecule type" value="Genomic_DNA"/>
</dbReference>
<organism evidence="2 3">
    <name type="scientific">Talaromyces islandicus</name>
    <name type="common">Penicillium islandicum</name>
    <dbReference type="NCBI Taxonomy" id="28573"/>
    <lineage>
        <taxon>Eukaryota</taxon>
        <taxon>Fungi</taxon>
        <taxon>Dikarya</taxon>
        <taxon>Ascomycota</taxon>
        <taxon>Pezizomycotina</taxon>
        <taxon>Eurotiomycetes</taxon>
        <taxon>Eurotiomycetidae</taxon>
        <taxon>Eurotiales</taxon>
        <taxon>Trichocomaceae</taxon>
        <taxon>Talaromyces</taxon>
        <taxon>Talaromyces sect. Islandici</taxon>
    </lineage>
</organism>